<keyword evidence="2" id="KW-0472">Membrane</keyword>
<evidence type="ECO:0000256" key="2">
    <source>
        <dbReference type="SAM" id="Phobius"/>
    </source>
</evidence>
<feature type="transmembrane region" description="Helical" evidence="2">
    <location>
        <begin position="247"/>
        <end position="267"/>
    </location>
</feature>
<keyword evidence="1" id="KW-0813">Transport</keyword>
<evidence type="ECO:0008006" key="5">
    <source>
        <dbReference type="Google" id="ProtNLM"/>
    </source>
</evidence>
<evidence type="ECO:0000313" key="3">
    <source>
        <dbReference type="EMBL" id="RXG22233.1"/>
    </source>
</evidence>
<organism evidence="3 4">
    <name type="scientific">Leeuwenhoekiella polynyae</name>
    <dbReference type="NCBI Taxonomy" id="1550906"/>
    <lineage>
        <taxon>Bacteria</taxon>
        <taxon>Pseudomonadati</taxon>
        <taxon>Bacteroidota</taxon>
        <taxon>Flavobacteriia</taxon>
        <taxon>Flavobacteriales</taxon>
        <taxon>Flavobacteriaceae</taxon>
        <taxon>Leeuwenhoekiella</taxon>
    </lineage>
</organism>
<dbReference type="AlphaFoldDB" id="A0A4Q0P6F8"/>
<feature type="transmembrane region" description="Helical" evidence="2">
    <location>
        <begin position="188"/>
        <end position="207"/>
    </location>
</feature>
<dbReference type="PANTHER" id="PTHR36838:SF1">
    <property type="entry name" value="SLR1864 PROTEIN"/>
    <property type="match status" value="1"/>
</dbReference>
<feature type="transmembrane region" description="Helical" evidence="2">
    <location>
        <begin position="219"/>
        <end position="241"/>
    </location>
</feature>
<name>A0A4Q0P6F8_9FLAO</name>
<proteinExistence type="predicted"/>
<feature type="transmembrane region" description="Helical" evidence="2">
    <location>
        <begin position="118"/>
        <end position="145"/>
    </location>
</feature>
<keyword evidence="4" id="KW-1185">Reference proteome</keyword>
<dbReference type="OrthoDB" id="9786183at2"/>
<evidence type="ECO:0000256" key="1">
    <source>
        <dbReference type="ARBA" id="ARBA00022448"/>
    </source>
</evidence>
<protein>
    <recommendedName>
        <fullName evidence="5">Permease</fullName>
    </recommendedName>
</protein>
<feature type="transmembrane region" description="Helical" evidence="2">
    <location>
        <begin position="279"/>
        <end position="300"/>
    </location>
</feature>
<feature type="transmembrane region" description="Helical" evidence="2">
    <location>
        <begin position="90"/>
        <end position="112"/>
    </location>
</feature>
<accession>A0A4Q0P6F8</accession>
<comment type="caution">
    <text evidence="3">The sequence shown here is derived from an EMBL/GenBank/DDBJ whole genome shotgun (WGS) entry which is preliminary data.</text>
</comment>
<sequence length="301" mass="33509">MEKTIVLFAFLLIGILCKKYSVTPKGLGGKLNKLLIHFFIPILTLRYLPEIEFSEKHIWLIVSPWIIYGFSFLFFELVNLIRPIERKARAVLIMTSGIGSISFAGFPIFEMFLGPKGLALGIILSLAGTFVVCNTIGVFTGFWYAQKQTSAVKLIKDIVIFPPFLAMVLAFILLFTNTKFPDFMNETLAILAKPFSFLALFTIGLNVSMKSVKRNKNYFLLGQSYKLIIAPLLVFLLFFFLGEHNTLVAKVCVLGAGLGPMNTIAIVAAELGLKPDLSFLMPGLGIPVSILTVILIYFIIY</sequence>
<dbReference type="RefSeq" id="WP_128765305.1">
    <property type="nucleotide sequence ID" value="NZ_JBHUOO010000046.1"/>
</dbReference>
<dbReference type="PANTHER" id="PTHR36838">
    <property type="entry name" value="AUXIN EFFLUX CARRIER FAMILY PROTEIN"/>
    <property type="match status" value="1"/>
</dbReference>
<dbReference type="EMBL" id="QOVK01000006">
    <property type="protein sequence ID" value="RXG22233.1"/>
    <property type="molecule type" value="Genomic_DNA"/>
</dbReference>
<dbReference type="Proteomes" id="UP000289859">
    <property type="component" value="Unassembled WGS sequence"/>
</dbReference>
<feature type="transmembrane region" description="Helical" evidence="2">
    <location>
        <begin position="157"/>
        <end position="176"/>
    </location>
</feature>
<keyword evidence="2" id="KW-1133">Transmembrane helix</keyword>
<keyword evidence="2" id="KW-0812">Transmembrane</keyword>
<feature type="transmembrane region" description="Helical" evidence="2">
    <location>
        <begin position="58"/>
        <end position="78"/>
    </location>
</feature>
<evidence type="ECO:0000313" key="4">
    <source>
        <dbReference type="Proteomes" id="UP000289859"/>
    </source>
</evidence>
<gene>
    <name evidence="3" type="ORF">DSM02_1832</name>
</gene>
<reference evidence="3 4" key="1">
    <citation type="submission" date="2018-07" db="EMBL/GenBank/DDBJ databases">
        <title>Leeuwenhoekiella genomics.</title>
        <authorList>
            <person name="Tahon G."/>
            <person name="Willems A."/>
        </authorList>
    </citation>
    <scope>NUCLEOTIDE SEQUENCE [LARGE SCALE GENOMIC DNA]</scope>
    <source>
        <strain evidence="3 4">LMG 29608</strain>
    </source>
</reference>